<dbReference type="PANTHER" id="PTHR36617">
    <property type="entry name" value="PROTEIN, PUTATIVE-RELATED"/>
    <property type="match status" value="1"/>
</dbReference>
<gene>
    <name evidence="3" type="ORF">FSB_LOCUS246</name>
</gene>
<dbReference type="InterPro" id="IPR026960">
    <property type="entry name" value="RVT-Znf"/>
</dbReference>
<feature type="region of interest" description="Disordered" evidence="1">
    <location>
        <begin position="1"/>
        <end position="33"/>
    </location>
</feature>
<dbReference type="PANTHER" id="PTHR36617:SF15">
    <property type="entry name" value="REVERSE TRANSCRIPTASE ZINC-BINDING DOMAIN-CONTAINING PROTEIN"/>
    <property type="match status" value="1"/>
</dbReference>
<protein>
    <recommendedName>
        <fullName evidence="2">Reverse transcriptase zinc-binding domain-containing protein</fullName>
    </recommendedName>
</protein>
<feature type="domain" description="Reverse transcriptase zinc-binding" evidence="2">
    <location>
        <begin position="271"/>
        <end position="316"/>
    </location>
</feature>
<dbReference type="AlphaFoldDB" id="A0A2N9ECM4"/>
<evidence type="ECO:0000256" key="1">
    <source>
        <dbReference type="SAM" id="MobiDB-lite"/>
    </source>
</evidence>
<name>A0A2N9ECM4_FAGSY</name>
<organism evidence="3">
    <name type="scientific">Fagus sylvatica</name>
    <name type="common">Beechnut</name>
    <dbReference type="NCBI Taxonomy" id="28930"/>
    <lineage>
        <taxon>Eukaryota</taxon>
        <taxon>Viridiplantae</taxon>
        <taxon>Streptophyta</taxon>
        <taxon>Embryophyta</taxon>
        <taxon>Tracheophyta</taxon>
        <taxon>Spermatophyta</taxon>
        <taxon>Magnoliopsida</taxon>
        <taxon>eudicotyledons</taxon>
        <taxon>Gunneridae</taxon>
        <taxon>Pentapetalae</taxon>
        <taxon>rosids</taxon>
        <taxon>fabids</taxon>
        <taxon>Fagales</taxon>
        <taxon>Fagaceae</taxon>
        <taxon>Fagus</taxon>
    </lineage>
</organism>
<sequence>MDLRVQGSTHGGRAWGSGRSYSPGQNLEGPASAAAKEDNILVRGTAVCYPPIPKRVFCNVPGSDTNRRTTQYCPLWERHTAVPQGFVPGNSSSQSPRRVPHVLHMGDAPGALGGAIPRDKALRDCCVSFPKRTILSSASVGIRAGDVTIGPSKIYSYISYIPSSFTSRQSCMRGKKWLSAMQHKKFGVEREALWRRVVLVKYGSMEAGWTTKASHWAVWSGGEPLKEAFLELYRIARIKEATVADSIRFWVNINRYEEDKMCWKLSPDKGFQVKSYYKELSSMGVGCFPWKSIWKTKVPPRVAFFSWTAALGKILIAG</sequence>
<reference evidence="3" key="1">
    <citation type="submission" date="2018-02" db="EMBL/GenBank/DDBJ databases">
        <authorList>
            <person name="Cohen D.B."/>
            <person name="Kent A.D."/>
        </authorList>
    </citation>
    <scope>NUCLEOTIDE SEQUENCE</scope>
</reference>
<dbReference type="Pfam" id="PF13966">
    <property type="entry name" value="zf-RVT"/>
    <property type="match status" value="1"/>
</dbReference>
<evidence type="ECO:0000313" key="3">
    <source>
        <dbReference type="EMBL" id="SPC72364.1"/>
    </source>
</evidence>
<evidence type="ECO:0000259" key="2">
    <source>
        <dbReference type="Pfam" id="PF13966"/>
    </source>
</evidence>
<accession>A0A2N9ECM4</accession>
<dbReference type="EMBL" id="OIVN01000003">
    <property type="protein sequence ID" value="SPC72364.1"/>
    <property type="molecule type" value="Genomic_DNA"/>
</dbReference>
<proteinExistence type="predicted"/>